<keyword evidence="1" id="KW-0472">Membrane</keyword>
<name>A0A0P1ICN8_9RHOB</name>
<protein>
    <submittedName>
        <fullName evidence="2">Uncharacterized protein</fullName>
    </submittedName>
</protein>
<evidence type="ECO:0000313" key="2">
    <source>
        <dbReference type="EMBL" id="CUK05403.1"/>
    </source>
</evidence>
<keyword evidence="3" id="KW-1185">Reference proteome</keyword>
<dbReference type="EMBL" id="CYUD01000008">
    <property type="protein sequence ID" value="CUK05403.1"/>
    <property type="molecule type" value="Genomic_DNA"/>
</dbReference>
<dbReference type="OrthoDB" id="7848171at2"/>
<keyword evidence="1" id="KW-1133">Transmembrane helix</keyword>
<sequence>MVDNCLETIRFGPGKLRRFVASFAISFVFAVANLSDGYAIAQTVCEPLGDPFHKLEQMKSVFAQGDYVNFFELTDEFSPKEPTETESISQAMKDAFPSGFGACSTLLSEQKSPKMRNEIIFFEAVSGDGVFVAWSAFYYRERWVVAKYSVSTDFETARWASG</sequence>
<dbReference type="AlphaFoldDB" id="A0A0P1ICN8"/>
<dbReference type="RefSeq" id="WP_058282402.1">
    <property type="nucleotide sequence ID" value="NZ_CYUD01000008.1"/>
</dbReference>
<dbReference type="Proteomes" id="UP000051260">
    <property type="component" value="Unassembled WGS sequence"/>
</dbReference>
<feature type="transmembrane region" description="Helical" evidence="1">
    <location>
        <begin position="119"/>
        <end position="139"/>
    </location>
</feature>
<organism evidence="2 3">
    <name type="scientific">Ruegeria denitrificans</name>
    <dbReference type="NCBI Taxonomy" id="1715692"/>
    <lineage>
        <taxon>Bacteria</taxon>
        <taxon>Pseudomonadati</taxon>
        <taxon>Pseudomonadota</taxon>
        <taxon>Alphaproteobacteria</taxon>
        <taxon>Rhodobacterales</taxon>
        <taxon>Roseobacteraceae</taxon>
        <taxon>Ruegeria</taxon>
    </lineage>
</organism>
<feature type="transmembrane region" description="Helical" evidence="1">
    <location>
        <begin position="19"/>
        <end position="41"/>
    </location>
</feature>
<evidence type="ECO:0000313" key="3">
    <source>
        <dbReference type="Proteomes" id="UP000051260"/>
    </source>
</evidence>
<keyword evidence="1" id="KW-0812">Transmembrane</keyword>
<proteinExistence type="predicted"/>
<reference evidence="3" key="1">
    <citation type="submission" date="2015-09" db="EMBL/GenBank/DDBJ databases">
        <authorList>
            <person name="Rodrigo-Torres L."/>
            <person name="Arahal D.R."/>
        </authorList>
    </citation>
    <scope>NUCLEOTIDE SEQUENCE [LARGE SCALE GENOMIC DNA]</scope>
    <source>
        <strain evidence="3">CECT 5091</strain>
    </source>
</reference>
<gene>
    <name evidence="2" type="ORF">RUE5091_02713</name>
</gene>
<dbReference type="STRING" id="1715692.RUE5091_02713"/>
<evidence type="ECO:0000256" key="1">
    <source>
        <dbReference type="SAM" id="Phobius"/>
    </source>
</evidence>
<accession>A0A0P1ICN8</accession>